<dbReference type="RefSeq" id="WP_093536296.1">
    <property type="nucleotide sequence ID" value="NZ_FOXU01000002.1"/>
</dbReference>
<accession>A0A1I5XYC4</accession>
<protein>
    <submittedName>
        <fullName evidence="3">2,3-bisphosphoglycerate-dependent phosphoglycerate mutase</fullName>
    </submittedName>
</protein>
<dbReference type="SUPFAM" id="SSF53254">
    <property type="entry name" value="Phosphoglycerate mutase-like"/>
    <property type="match status" value="1"/>
</dbReference>
<feature type="active site" description="Proton donor/acceptor" evidence="1">
    <location>
        <position position="82"/>
    </location>
</feature>
<evidence type="ECO:0000256" key="1">
    <source>
        <dbReference type="PIRSR" id="PIRSR613078-1"/>
    </source>
</evidence>
<dbReference type="GO" id="GO:0016791">
    <property type="term" value="F:phosphatase activity"/>
    <property type="evidence" value="ECO:0007669"/>
    <property type="project" value="TreeGrafter"/>
</dbReference>
<evidence type="ECO:0000256" key="2">
    <source>
        <dbReference type="PIRSR" id="PIRSR613078-2"/>
    </source>
</evidence>
<dbReference type="Gene3D" id="3.40.50.1240">
    <property type="entry name" value="Phosphoglycerate mutase-like"/>
    <property type="match status" value="1"/>
</dbReference>
<dbReference type="InterPro" id="IPR029033">
    <property type="entry name" value="His_PPase_superfam"/>
</dbReference>
<dbReference type="EMBL" id="FOXU01000002">
    <property type="protein sequence ID" value="SFQ36948.1"/>
    <property type="molecule type" value="Genomic_DNA"/>
</dbReference>
<name>A0A1I5XYC4_9BACI</name>
<keyword evidence="4" id="KW-1185">Reference proteome</keyword>
<dbReference type="InterPro" id="IPR013078">
    <property type="entry name" value="His_Pase_superF_clade-1"/>
</dbReference>
<feature type="binding site" evidence="2">
    <location>
        <position position="93"/>
    </location>
    <ligand>
        <name>substrate</name>
    </ligand>
</feature>
<proteinExistence type="predicted"/>
<organism evidence="3 4">
    <name type="scientific">Psychrobacillus psychrotolerans</name>
    <dbReference type="NCBI Taxonomy" id="126156"/>
    <lineage>
        <taxon>Bacteria</taxon>
        <taxon>Bacillati</taxon>
        <taxon>Bacillota</taxon>
        <taxon>Bacilli</taxon>
        <taxon>Bacillales</taxon>
        <taxon>Bacillaceae</taxon>
        <taxon>Psychrobacillus</taxon>
    </lineage>
</organism>
<dbReference type="STRING" id="126156.SAMN05421670_1793"/>
<dbReference type="Pfam" id="PF00300">
    <property type="entry name" value="His_Phos_1"/>
    <property type="match status" value="1"/>
</dbReference>
<dbReference type="InterPro" id="IPR050275">
    <property type="entry name" value="PGM_Phosphatase"/>
</dbReference>
<dbReference type="SMART" id="SM00855">
    <property type="entry name" value="PGAM"/>
    <property type="match status" value="1"/>
</dbReference>
<evidence type="ECO:0000313" key="4">
    <source>
        <dbReference type="Proteomes" id="UP000198734"/>
    </source>
</evidence>
<feature type="binding site" evidence="2">
    <location>
        <position position="58"/>
    </location>
    <ligand>
        <name>substrate</name>
    </ligand>
</feature>
<reference evidence="4" key="1">
    <citation type="submission" date="2016-10" db="EMBL/GenBank/DDBJ databases">
        <authorList>
            <person name="Varghese N."/>
            <person name="Submissions S."/>
        </authorList>
    </citation>
    <scope>NUCLEOTIDE SEQUENCE [LARGE SCALE GENOMIC DNA]</scope>
    <source>
        <strain evidence="4">DSM 11706</strain>
    </source>
</reference>
<feature type="active site" description="Tele-phosphohistidine intermediate" evidence="1">
    <location>
        <position position="8"/>
    </location>
</feature>
<dbReference type="Proteomes" id="UP000198734">
    <property type="component" value="Unassembled WGS sequence"/>
</dbReference>
<dbReference type="CDD" id="cd07067">
    <property type="entry name" value="HP_PGM_like"/>
    <property type="match status" value="1"/>
</dbReference>
<dbReference type="OrthoDB" id="9782128at2"/>
<sequence length="203" mass="22788">MELLIIRHGQSEADLLGVHEGRADFALTKLGELQANTMGAYVAEHLPPDIILASPLLRAKGTAEILQKFVGCNLLIETDLMEFNNGVLAGLSKEVARVKYPLPLAGRPLHIPIEKGESELEFRFRAERIFHKIMQDYQGYNRVAIVSHGGFISQFIKAFLKQPNESEFGFATSDTGLHLLEIKEKARIIRFLNKQEHLKGEID</sequence>
<gene>
    <name evidence="3" type="ORF">SAMN05421670_1793</name>
</gene>
<evidence type="ECO:0000313" key="3">
    <source>
        <dbReference type="EMBL" id="SFQ36948.1"/>
    </source>
</evidence>
<dbReference type="PANTHER" id="PTHR48100">
    <property type="entry name" value="BROAD-SPECIFICITY PHOSPHATASE YOR283W-RELATED"/>
    <property type="match status" value="1"/>
</dbReference>
<dbReference type="AlphaFoldDB" id="A0A1I5XYC4"/>